<sequence length="141" mass="14872">MKPQSYASPSLLLSLILLVVARGAADDGSNIKVTIANVHSQTTLRCSQAGKVLAIAGVHHDEAVTSAPSPTHGPLAASCLDPFELQVMLRSRCMNQATCTFKADEAASKAQQPLIVEYQCVAPGTVLDSERPANAMVIEML</sequence>
<name>A0A1D1UXS5_RAMVA</name>
<feature type="chain" id="PRO_5008897767" description="SUEL-type lectin domain-containing protein" evidence="1">
    <location>
        <begin position="26"/>
        <end position="141"/>
    </location>
</feature>
<protein>
    <recommendedName>
        <fullName evidence="4">SUEL-type lectin domain-containing protein</fullName>
    </recommendedName>
</protein>
<keyword evidence="1" id="KW-0732">Signal</keyword>
<feature type="signal peptide" evidence="1">
    <location>
        <begin position="1"/>
        <end position="25"/>
    </location>
</feature>
<evidence type="ECO:0000256" key="1">
    <source>
        <dbReference type="SAM" id="SignalP"/>
    </source>
</evidence>
<dbReference type="EMBL" id="BDGG01000002">
    <property type="protein sequence ID" value="GAU94446.1"/>
    <property type="molecule type" value="Genomic_DNA"/>
</dbReference>
<reference evidence="2 3" key="1">
    <citation type="journal article" date="2016" name="Nat. Commun.">
        <title>Extremotolerant tardigrade genome and improved radiotolerance of human cultured cells by tardigrade-unique protein.</title>
        <authorList>
            <person name="Hashimoto T."/>
            <person name="Horikawa D.D."/>
            <person name="Saito Y."/>
            <person name="Kuwahara H."/>
            <person name="Kozuka-Hata H."/>
            <person name="Shin-I T."/>
            <person name="Minakuchi Y."/>
            <person name="Ohishi K."/>
            <person name="Motoyama A."/>
            <person name="Aizu T."/>
            <person name="Enomoto A."/>
            <person name="Kondo K."/>
            <person name="Tanaka S."/>
            <person name="Hara Y."/>
            <person name="Koshikawa S."/>
            <person name="Sagara H."/>
            <person name="Miura T."/>
            <person name="Yokobori S."/>
            <person name="Miyagawa K."/>
            <person name="Suzuki Y."/>
            <person name="Kubo T."/>
            <person name="Oyama M."/>
            <person name="Kohara Y."/>
            <person name="Fujiyama A."/>
            <person name="Arakawa K."/>
            <person name="Katayama T."/>
            <person name="Toyoda A."/>
            <person name="Kunieda T."/>
        </authorList>
    </citation>
    <scope>NUCLEOTIDE SEQUENCE [LARGE SCALE GENOMIC DNA]</scope>
    <source>
        <strain evidence="2 3">YOKOZUNA-1</strain>
    </source>
</reference>
<gene>
    <name evidence="2" type="primary">RvY_06218-1</name>
    <name evidence="2" type="synonym">RvY_06218.1</name>
    <name evidence="2" type="ORF">RvY_06218</name>
</gene>
<comment type="caution">
    <text evidence="2">The sequence shown here is derived from an EMBL/GenBank/DDBJ whole genome shotgun (WGS) entry which is preliminary data.</text>
</comment>
<accession>A0A1D1UXS5</accession>
<dbReference type="AlphaFoldDB" id="A0A1D1UXS5"/>
<dbReference type="Proteomes" id="UP000186922">
    <property type="component" value="Unassembled WGS sequence"/>
</dbReference>
<keyword evidence="3" id="KW-1185">Reference proteome</keyword>
<evidence type="ECO:0000313" key="2">
    <source>
        <dbReference type="EMBL" id="GAU94446.1"/>
    </source>
</evidence>
<evidence type="ECO:0008006" key="4">
    <source>
        <dbReference type="Google" id="ProtNLM"/>
    </source>
</evidence>
<proteinExistence type="predicted"/>
<evidence type="ECO:0000313" key="3">
    <source>
        <dbReference type="Proteomes" id="UP000186922"/>
    </source>
</evidence>
<organism evidence="2 3">
    <name type="scientific">Ramazzottius varieornatus</name>
    <name type="common">Water bear</name>
    <name type="synonym">Tardigrade</name>
    <dbReference type="NCBI Taxonomy" id="947166"/>
    <lineage>
        <taxon>Eukaryota</taxon>
        <taxon>Metazoa</taxon>
        <taxon>Ecdysozoa</taxon>
        <taxon>Tardigrada</taxon>
        <taxon>Eutardigrada</taxon>
        <taxon>Parachela</taxon>
        <taxon>Hypsibioidea</taxon>
        <taxon>Ramazzottiidae</taxon>
        <taxon>Ramazzottius</taxon>
    </lineage>
</organism>